<evidence type="ECO:0000313" key="5">
    <source>
        <dbReference type="Proteomes" id="UP001430584"/>
    </source>
</evidence>
<feature type="transmembrane region" description="Helical" evidence="1">
    <location>
        <begin position="226"/>
        <end position="255"/>
    </location>
</feature>
<keyword evidence="5" id="KW-1185">Reference proteome</keyword>
<gene>
    <name evidence="3" type="ORF">BK809_0003628</name>
    <name evidence="2" type="ORF">SLS55_008897</name>
</gene>
<evidence type="ECO:0000256" key="1">
    <source>
        <dbReference type="SAM" id="Phobius"/>
    </source>
</evidence>
<reference evidence="2 5" key="2">
    <citation type="submission" date="2024-02" db="EMBL/GenBank/DDBJ databases">
        <title>De novo assembly and annotation of 12 fungi associated with fruit tree decline syndrome in Ontario, Canada.</title>
        <authorList>
            <person name="Sulman M."/>
            <person name="Ellouze W."/>
            <person name="Ilyukhin E."/>
        </authorList>
    </citation>
    <scope>NUCLEOTIDE SEQUENCE [LARGE SCALE GENOMIC DNA]</scope>
    <source>
        <strain evidence="2 5">FDS-637</strain>
    </source>
</reference>
<keyword evidence="1" id="KW-0812">Transmembrane</keyword>
<evidence type="ECO:0000313" key="4">
    <source>
        <dbReference type="Proteomes" id="UP000190776"/>
    </source>
</evidence>
<proteinExistence type="predicted"/>
<accession>A0A1S8BGM4</accession>
<evidence type="ECO:0000313" key="2">
    <source>
        <dbReference type="EMBL" id="KAL0256502.1"/>
    </source>
</evidence>
<keyword evidence="1" id="KW-0472">Membrane</keyword>
<dbReference type="Proteomes" id="UP000190776">
    <property type="component" value="Unassembled WGS sequence"/>
</dbReference>
<reference evidence="3 4" key="1">
    <citation type="submission" date="2017-01" db="EMBL/GenBank/DDBJ databases">
        <title>Draft genome sequence of Diplodia seriata F98.1, a fungal species involved in grapevine trunk diseases.</title>
        <authorList>
            <person name="Robert-Siegwald G."/>
            <person name="Vallet J."/>
            <person name="Abou-Mansour E."/>
            <person name="Xu J."/>
            <person name="Rey P."/>
            <person name="Bertsch C."/>
            <person name="Rego C."/>
            <person name="Larignon P."/>
            <person name="Fontaine F."/>
            <person name="Lebrun M.-H."/>
        </authorList>
    </citation>
    <scope>NUCLEOTIDE SEQUENCE [LARGE SCALE GENOMIC DNA]</scope>
    <source>
        <strain evidence="3 4">F98.1</strain>
    </source>
</reference>
<evidence type="ECO:0000313" key="3">
    <source>
        <dbReference type="EMBL" id="OMP86458.1"/>
    </source>
</evidence>
<dbReference type="EMBL" id="JAJVCZ030000009">
    <property type="protein sequence ID" value="KAL0256502.1"/>
    <property type="molecule type" value="Genomic_DNA"/>
</dbReference>
<evidence type="ECO:0008006" key="6">
    <source>
        <dbReference type="Google" id="ProtNLM"/>
    </source>
</evidence>
<dbReference type="STRING" id="420778.A0A1S8BGM4"/>
<dbReference type="AlphaFoldDB" id="A0A1S8BGM4"/>
<organism evidence="3 4">
    <name type="scientific">Diplodia seriata</name>
    <dbReference type="NCBI Taxonomy" id="420778"/>
    <lineage>
        <taxon>Eukaryota</taxon>
        <taxon>Fungi</taxon>
        <taxon>Dikarya</taxon>
        <taxon>Ascomycota</taxon>
        <taxon>Pezizomycotina</taxon>
        <taxon>Dothideomycetes</taxon>
        <taxon>Dothideomycetes incertae sedis</taxon>
        <taxon>Botryosphaeriales</taxon>
        <taxon>Botryosphaeriaceae</taxon>
        <taxon>Diplodia</taxon>
    </lineage>
</organism>
<feature type="transmembrane region" description="Helical" evidence="1">
    <location>
        <begin position="195"/>
        <end position="214"/>
    </location>
</feature>
<sequence>MLRTPASRAILRSLSAANARTSLNAVGNKPVLASRLCTLSNGKRPQSAATAAQRPLSAALMQRQRYASTQWDKPDTKAEQEVAQQKLKPEPELVSTTSSIHPVFGEVGTPEPEKEQDMMKGIKQDVATVKETFSLTEVPRQAYVLGLAGVLPYLGTSLSTVACAYEVNHAAAGASTFLSQHTAETLLHILEPLQVGYGAVIISFLGAIHWGLEWAGYGGYQGYRRYAIGVAAPAVAWPTILLPVEYALIAQFMAFNFLYYADTRATVRGWTPPWYGTYRFVLTFIVGASIVVSLIGRGQIVENVGKLPNPVDRVMQLREGAEEALEKEEGARRAAVVAREEGDSDVQIPGGDVEIKSGL</sequence>
<comment type="caution">
    <text evidence="3">The sequence shown here is derived from an EMBL/GenBank/DDBJ whole genome shotgun (WGS) entry which is preliminary data.</text>
</comment>
<dbReference type="Pfam" id="PF11911">
    <property type="entry name" value="DUF3429"/>
    <property type="match status" value="1"/>
</dbReference>
<name>A0A1S8BGM4_9PEZI</name>
<dbReference type="EMBL" id="MSZU01000080">
    <property type="protein sequence ID" value="OMP86458.1"/>
    <property type="molecule type" value="Genomic_DNA"/>
</dbReference>
<protein>
    <recommendedName>
        <fullName evidence="6">Mitochondrial inner membrane protein 1</fullName>
    </recommendedName>
</protein>
<feature type="transmembrane region" description="Helical" evidence="1">
    <location>
        <begin position="275"/>
        <end position="296"/>
    </location>
</feature>
<dbReference type="InterPro" id="IPR021836">
    <property type="entry name" value="DUF3429"/>
</dbReference>
<dbReference type="OrthoDB" id="194289at2759"/>
<dbReference type="PANTHER" id="PTHR15887:SF1">
    <property type="entry name" value="TRANSMEMBRANE PROTEIN 69"/>
    <property type="match status" value="1"/>
</dbReference>
<keyword evidence="1" id="KW-1133">Transmembrane helix</keyword>
<dbReference type="Proteomes" id="UP001430584">
    <property type="component" value="Unassembled WGS sequence"/>
</dbReference>
<dbReference type="PANTHER" id="PTHR15887">
    <property type="entry name" value="TRANSMEMBRANE PROTEIN 69"/>
    <property type="match status" value="1"/>
</dbReference>